<dbReference type="Pfam" id="PF03938">
    <property type="entry name" value="OmpH"/>
    <property type="match status" value="1"/>
</dbReference>
<organism evidence="5 6">
    <name type="scientific">Aestuariispira insulae</name>
    <dbReference type="NCBI Taxonomy" id="1461337"/>
    <lineage>
        <taxon>Bacteria</taxon>
        <taxon>Pseudomonadati</taxon>
        <taxon>Pseudomonadota</taxon>
        <taxon>Alphaproteobacteria</taxon>
        <taxon>Rhodospirillales</taxon>
        <taxon>Kiloniellaceae</taxon>
        <taxon>Aestuariispira</taxon>
    </lineage>
</organism>
<dbReference type="Gene3D" id="3.30.910.20">
    <property type="entry name" value="Skp domain"/>
    <property type="match status" value="1"/>
</dbReference>
<keyword evidence="2 4" id="KW-0732">Signal</keyword>
<dbReference type="InterPro" id="IPR005632">
    <property type="entry name" value="Chaperone_Skp"/>
</dbReference>
<sequence>MKVTKFFTKGLVVALAILAFGNVVQAQDTDIPPAVIGVVDFNWVLNNSDAWKKSLAIQAEDARKQIQDEARAKEQELNEKGKALAGQQAILDSEVFAQKEAEFKKEAGEAQQYFNLRKAKLDSAFQKAKNEIETVIARSVAEVAQENKLNMILKIGNQGTVFLYEPQMNVSEAVLQKTNAALDSVILTVE</sequence>
<keyword evidence="3" id="KW-0175">Coiled coil</keyword>
<accession>A0A3D9HUV6</accession>
<name>A0A3D9HUV6_9PROT</name>
<evidence type="ECO:0000256" key="3">
    <source>
        <dbReference type="SAM" id="Coils"/>
    </source>
</evidence>
<proteinExistence type="inferred from homology"/>
<dbReference type="SUPFAM" id="SSF111384">
    <property type="entry name" value="OmpH-like"/>
    <property type="match status" value="1"/>
</dbReference>
<feature type="coiled-coil region" evidence="3">
    <location>
        <begin position="52"/>
        <end position="83"/>
    </location>
</feature>
<feature type="signal peptide" evidence="4">
    <location>
        <begin position="1"/>
        <end position="26"/>
    </location>
</feature>
<dbReference type="EMBL" id="QRDW01000001">
    <property type="protein sequence ID" value="RED53293.1"/>
    <property type="molecule type" value="Genomic_DNA"/>
</dbReference>
<evidence type="ECO:0000313" key="5">
    <source>
        <dbReference type="EMBL" id="RED53293.1"/>
    </source>
</evidence>
<dbReference type="GO" id="GO:0005829">
    <property type="term" value="C:cytosol"/>
    <property type="evidence" value="ECO:0007669"/>
    <property type="project" value="TreeGrafter"/>
</dbReference>
<comment type="caution">
    <text evidence="5">The sequence shown here is derived from an EMBL/GenBank/DDBJ whole genome shotgun (WGS) entry which is preliminary data.</text>
</comment>
<dbReference type="AlphaFoldDB" id="A0A3D9HUV6"/>
<feature type="chain" id="PRO_5017683529" evidence="4">
    <location>
        <begin position="27"/>
        <end position="190"/>
    </location>
</feature>
<evidence type="ECO:0000256" key="1">
    <source>
        <dbReference type="ARBA" id="ARBA00009091"/>
    </source>
</evidence>
<dbReference type="InterPro" id="IPR024930">
    <property type="entry name" value="Skp_dom_sf"/>
</dbReference>
<dbReference type="GO" id="GO:0050821">
    <property type="term" value="P:protein stabilization"/>
    <property type="evidence" value="ECO:0007669"/>
    <property type="project" value="TreeGrafter"/>
</dbReference>
<keyword evidence="6" id="KW-1185">Reference proteome</keyword>
<dbReference type="PANTHER" id="PTHR35089">
    <property type="entry name" value="CHAPERONE PROTEIN SKP"/>
    <property type="match status" value="1"/>
</dbReference>
<protein>
    <submittedName>
        <fullName evidence="5">Periplasmic chaperone for outer membrane proteins Skp</fullName>
    </submittedName>
</protein>
<evidence type="ECO:0000313" key="6">
    <source>
        <dbReference type="Proteomes" id="UP000256845"/>
    </source>
</evidence>
<evidence type="ECO:0000256" key="4">
    <source>
        <dbReference type="SAM" id="SignalP"/>
    </source>
</evidence>
<dbReference type="Proteomes" id="UP000256845">
    <property type="component" value="Unassembled WGS sequence"/>
</dbReference>
<comment type="similarity">
    <text evidence="1">Belongs to the Skp family.</text>
</comment>
<dbReference type="GO" id="GO:0051082">
    <property type="term" value="F:unfolded protein binding"/>
    <property type="evidence" value="ECO:0007669"/>
    <property type="project" value="InterPro"/>
</dbReference>
<gene>
    <name evidence="5" type="ORF">DFP90_10175</name>
</gene>
<reference evidence="5 6" key="1">
    <citation type="submission" date="2018-07" db="EMBL/GenBank/DDBJ databases">
        <title>Genomic Encyclopedia of Type Strains, Phase III (KMG-III): the genomes of soil and plant-associated and newly described type strains.</title>
        <authorList>
            <person name="Whitman W."/>
        </authorList>
    </citation>
    <scope>NUCLEOTIDE SEQUENCE [LARGE SCALE GENOMIC DNA]</scope>
    <source>
        <strain evidence="5 6">CECT 8488</strain>
    </source>
</reference>
<dbReference type="SMART" id="SM00935">
    <property type="entry name" value="OmpH"/>
    <property type="match status" value="1"/>
</dbReference>
<evidence type="ECO:0000256" key="2">
    <source>
        <dbReference type="ARBA" id="ARBA00022729"/>
    </source>
</evidence>
<dbReference type="PANTHER" id="PTHR35089:SF1">
    <property type="entry name" value="CHAPERONE PROTEIN SKP"/>
    <property type="match status" value="1"/>
</dbReference>